<dbReference type="Proteomes" id="UP001381693">
    <property type="component" value="Unassembled WGS sequence"/>
</dbReference>
<protein>
    <submittedName>
        <fullName evidence="1">Uncharacterized protein</fullName>
    </submittedName>
</protein>
<accession>A0AAN8WJ76</accession>
<keyword evidence="2" id="KW-1185">Reference proteome</keyword>
<dbReference type="EMBL" id="JAXCGZ010018902">
    <property type="protein sequence ID" value="KAK7067200.1"/>
    <property type="molecule type" value="Genomic_DNA"/>
</dbReference>
<proteinExistence type="predicted"/>
<reference evidence="1 2" key="1">
    <citation type="submission" date="2023-11" db="EMBL/GenBank/DDBJ databases">
        <title>Halocaridina rubra genome assembly.</title>
        <authorList>
            <person name="Smith C."/>
        </authorList>
    </citation>
    <scope>NUCLEOTIDE SEQUENCE [LARGE SCALE GENOMIC DNA]</scope>
    <source>
        <strain evidence="1">EP-1</strain>
        <tissue evidence="1">Whole</tissue>
    </source>
</reference>
<name>A0AAN8WJ76_HALRR</name>
<organism evidence="1 2">
    <name type="scientific">Halocaridina rubra</name>
    <name type="common">Hawaiian red shrimp</name>
    <dbReference type="NCBI Taxonomy" id="373956"/>
    <lineage>
        <taxon>Eukaryota</taxon>
        <taxon>Metazoa</taxon>
        <taxon>Ecdysozoa</taxon>
        <taxon>Arthropoda</taxon>
        <taxon>Crustacea</taxon>
        <taxon>Multicrustacea</taxon>
        <taxon>Malacostraca</taxon>
        <taxon>Eumalacostraca</taxon>
        <taxon>Eucarida</taxon>
        <taxon>Decapoda</taxon>
        <taxon>Pleocyemata</taxon>
        <taxon>Caridea</taxon>
        <taxon>Atyoidea</taxon>
        <taxon>Atyidae</taxon>
        <taxon>Halocaridina</taxon>
    </lineage>
</organism>
<sequence>MEEMNLSGDCAIVTRSLLNRGTMLPYDKIRVYLDEEFESAEKFTVIQIYKEMAGHSFLIAPPPVGFQRKREHPITYGVVVPKELQFGHQFWAWYKEQRSHLRFLAYTWDTCGHDLYPSLSTAKS</sequence>
<evidence type="ECO:0000313" key="1">
    <source>
        <dbReference type="EMBL" id="KAK7067200.1"/>
    </source>
</evidence>
<dbReference type="AlphaFoldDB" id="A0AAN8WJ76"/>
<evidence type="ECO:0000313" key="2">
    <source>
        <dbReference type="Proteomes" id="UP001381693"/>
    </source>
</evidence>
<gene>
    <name evidence="1" type="ORF">SK128_003609</name>
</gene>
<comment type="caution">
    <text evidence="1">The sequence shown here is derived from an EMBL/GenBank/DDBJ whole genome shotgun (WGS) entry which is preliminary data.</text>
</comment>